<dbReference type="EMBL" id="CP003130">
    <property type="protein sequence ID" value="AEU35823.1"/>
    <property type="molecule type" value="Genomic_DNA"/>
</dbReference>
<accession>G8P0X6</accession>
<evidence type="ECO:0000313" key="1">
    <source>
        <dbReference type="EMBL" id="AEU35823.1"/>
    </source>
</evidence>
<evidence type="ECO:0000313" key="2">
    <source>
        <dbReference type="Proteomes" id="UP000007113"/>
    </source>
</evidence>
<gene>
    <name evidence="1" type="ordered locus">AciX8_1481</name>
</gene>
<reference evidence="1 2" key="1">
    <citation type="submission" date="2011-11" db="EMBL/GenBank/DDBJ databases">
        <title>Complete sequence of Granulicella mallensis MP5ACTX8.</title>
        <authorList>
            <consortium name="US DOE Joint Genome Institute"/>
            <person name="Lucas S."/>
            <person name="Copeland A."/>
            <person name="Lapidus A."/>
            <person name="Cheng J.-F."/>
            <person name="Goodwin L."/>
            <person name="Pitluck S."/>
            <person name="Peters L."/>
            <person name="Lu M."/>
            <person name="Detter J.C."/>
            <person name="Han C."/>
            <person name="Tapia R."/>
            <person name="Land M."/>
            <person name="Hauser L."/>
            <person name="Kyrpides N."/>
            <person name="Ivanova N."/>
            <person name="Mikhailova N."/>
            <person name="Pagani I."/>
            <person name="Rawat S."/>
            <person name="Mannisto M."/>
            <person name="Haggblom M."/>
            <person name="Woyke T."/>
        </authorList>
    </citation>
    <scope>NUCLEOTIDE SEQUENCE [LARGE SCALE GENOMIC DNA]</scope>
    <source>
        <strain evidence="2">ATCC BAA-1857 / DSM 23137 / MP5ACTX8</strain>
    </source>
</reference>
<proteinExistence type="predicted"/>
<protein>
    <submittedName>
        <fullName evidence="1">Uncharacterized protein</fullName>
    </submittedName>
</protein>
<organism evidence="1 2">
    <name type="scientific">Granulicella mallensis (strain ATCC BAA-1857 / DSM 23137 / MP5ACTX8)</name>
    <dbReference type="NCBI Taxonomy" id="682795"/>
    <lineage>
        <taxon>Bacteria</taxon>
        <taxon>Pseudomonadati</taxon>
        <taxon>Acidobacteriota</taxon>
        <taxon>Terriglobia</taxon>
        <taxon>Terriglobales</taxon>
        <taxon>Acidobacteriaceae</taxon>
        <taxon>Granulicella</taxon>
    </lineage>
</organism>
<sequence length="61" mass="6687">MHMLAFMSAEPQIQQATNALPSTGPITKSKSLSFYFLVYSVRSVAILHLGSLLVQSNNVFT</sequence>
<dbReference type="STRING" id="682795.AciX8_1481"/>
<keyword evidence="2" id="KW-1185">Reference proteome</keyword>
<dbReference type="HOGENOM" id="CLU_2916061_0_0_0"/>
<dbReference type="AlphaFoldDB" id="G8P0X6"/>
<name>G8P0X6_GRAMM</name>
<dbReference type="KEGG" id="gma:AciX8_1481"/>
<dbReference type="Proteomes" id="UP000007113">
    <property type="component" value="Chromosome"/>
</dbReference>